<keyword evidence="1" id="KW-0805">Transcription regulation</keyword>
<accession>A0A4V0YGV2</accession>
<evidence type="ECO:0000256" key="2">
    <source>
        <dbReference type="ARBA" id="ARBA00023125"/>
    </source>
</evidence>
<dbReference type="InterPro" id="IPR001647">
    <property type="entry name" value="HTH_TetR"/>
</dbReference>
<evidence type="ECO:0000259" key="5">
    <source>
        <dbReference type="PROSITE" id="PS50977"/>
    </source>
</evidence>
<dbReference type="Proteomes" id="UP000291259">
    <property type="component" value="Chromosome"/>
</dbReference>
<dbReference type="FunFam" id="1.10.10.60:FF:000141">
    <property type="entry name" value="TetR family transcriptional regulator"/>
    <property type="match status" value="1"/>
</dbReference>
<dbReference type="GO" id="GO:0045892">
    <property type="term" value="P:negative regulation of DNA-templated transcription"/>
    <property type="evidence" value="ECO:0007669"/>
    <property type="project" value="UniProtKB-ARBA"/>
</dbReference>
<evidence type="ECO:0000313" key="6">
    <source>
        <dbReference type="EMBL" id="QAY72501.1"/>
    </source>
</evidence>
<name>A0A4V0YGV2_9MICO</name>
<feature type="domain" description="HTH tetR-type" evidence="5">
    <location>
        <begin position="18"/>
        <end position="78"/>
    </location>
</feature>
<dbReference type="GO" id="GO:0000976">
    <property type="term" value="F:transcription cis-regulatory region binding"/>
    <property type="evidence" value="ECO:0007669"/>
    <property type="project" value="TreeGrafter"/>
</dbReference>
<keyword evidence="3" id="KW-0804">Transcription</keyword>
<dbReference type="GO" id="GO:0003700">
    <property type="term" value="F:DNA-binding transcription factor activity"/>
    <property type="evidence" value="ECO:0007669"/>
    <property type="project" value="TreeGrafter"/>
</dbReference>
<dbReference type="EMBL" id="CP035491">
    <property type="protein sequence ID" value="QAY72501.1"/>
    <property type="molecule type" value="Genomic_DNA"/>
</dbReference>
<evidence type="ECO:0000256" key="1">
    <source>
        <dbReference type="ARBA" id="ARBA00023015"/>
    </source>
</evidence>
<evidence type="ECO:0000256" key="4">
    <source>
        <dbReference type="PROSITE-ProRule" id="PRU00335"/>
    </source>
</evidence>
<dbReference type="RefSeq" id="WP_129188787.1">
    <property type="nucleotide sequence ID" value="NZ_CP035491.1"/>
</dbReference>
<dbReference type="PANTHER" id="PTHR30055">
    <property type="entry name" value="HTH-TYPE TRANSCRIPTIONAL REGULATOR RUTR"/>
    <property type="match status" value="1"/>
</dbReference>
<keyword evidence="7" id="KW-1185">Reference proteome</keyword>
<proteinExistence type="predicted"/>
<gene>
    <name evidence="6" type="ORF">ET445_03240</name>
</gene>
<dbReference type="PRINTS" id="PR00455">
    <property type="entry name" value="HTHTETR"/>
</dbReference>
<organism evidence="6 7">
    <name type="scientific">Agromyces protaetiae</name>
    <dbReference type="NCBI Taxonomy" id="2509455"/>
    <lineage>
        <taxon>Bacteria</taxon>
        <taxon>Bacillati</taxon>
        <taxon>Actinomycetota</taxon>
        <taxon>Actinomycetes</taxon>
        <taxon>Micrococcales</taxon>
        <taxon>Microbacteriaceae</taxon>
        <taxon>Agromyces</taxon>
    </lineage>
</organism>
<dbReference type="PROSITE" id="PS50977">
    <property type="entry name" value="HTH_TETR_2"/>
    <property type="match status" value="1"/>
</dbReference>
<evidence type="ECO:0000256" key="3">
    <source>
        <dbReference type="ARBA" id="ARBA00023163"/>
    </source>
</evidence>
<feature type="DNA-binding region" description="H-T-H motif" evidence="4">
    <location>
        <begin position="41"/>
        <end position="60"/>
    </location>
</feature>
<dbReference type="KEGG" id="agf:ET445_03240"/>
<dbReference type="InterPro" id="IPR039536">
    <property type="entry name" value="TetR_C_Proteobacteria"/>
</dbReference>
<dbReference type="AlphaFoldDB" id="A0A4V0YGV2"/>
<reference evidence="6 7" key="1">
    <citation type="submission" date="2019-01" db="EMBL/GenBank/DDBJ databases">
        <title>Genome sequencing of strain FW100M-8.</title>
        <authorList>
            <person name="Heo J."/>
            <person name="Kim S.-J."/>
            <person name="Kim J.-S."/>
            <person name="Hong S.-B."/>
            <person name="Kwon S.-W."/>
        </authorList>
    </citation>
    <scope>NUCLEOTIDE SEQUENCE [LARGE SCALE GENOMIC DNA]</scope>
    <source>
        <strain evidence="6 7">FW100M-8</strain>
    </source>
</reference>
<dbReference type="InterPro" id="IPR009057">
    <property type="entry name" value="Homeodomain-like_sf"/>
</dbReference>
<dbReference type="Pfam" id="PF14246">
    <property type="entry name" value="TetR_C_7"/>
    <property type="match status" value="1"/>
</dbReference>
<dbReference type="PANTHER" id="PTHR30055:SF146">
    <property type="entry name" value="HTH-TYPE TRANSCRIPTIONAL DUAL REGULATOR CECR"/>
    <property type="match status" value="1"/>
</dbReference>
<sequence length="220" mass="23555">MTVADQTQQAKPVRDGNAQKRAAILAAARALFVRDGVERTSMDAIAAEAGVSKRTVYDYYGDKRGLLLGVIEDAGATLVAALDRALDTHLSDDADLPDVPSLERALVAFADDVGTTMIATTDYAATVRLVTENTAWLPDLDEHPLATAPEEALAERFAHFAAIGLVDADDPRLAADHFNALTTLLAFNGSPTGRTPERIRQVMADGVHAWIRAYGARDRG</sequence>
<dbReference type="InterPro" id="IPR050109">
    <property type="entry name" value="HTH-type_TetR-like_transc_reg"/>
</dbReference>
<evidence type="ECO:0000313" key="7">
    <source>
        <dbReference type="Proteomes" id="UP000291259"/>
    </source>
</evidence>
<protein>
    <submittedName>
        <fullName evidence="6">TetR/AcrR family transcriptional regulator</fullName>
    </submittedName>
</protein>
<dbReference type="OrthoDB" id="5003298at2"/>
<keyword evidence="2 4" id="KW-0238">DNA-binding</keyword>
<dbReference type="Gene3D" id="1.10.357.10">
    <property type="entry name" value="Tetracycline Repressor, domain 2"/>
    <property type="match status" value="1"/>
</dbReference>
<dbReference type="Pfam" id="PF00440">
    <property type="entry name" value="TetR_N"/>
    <property type="match status" value="1"/>
</dbReference>
<dbReference type="SUPFAM" id="SSF46689">
    <property type="entry name" value="Homeodomain-like"/>
    <property type="match status" value="1"/>
</dbReference>